<gene>
    <name evidence="1" type="ORF">GBF38_007836</name>
</gene>
<sequence>MQQYYRIALGMCLLIGYLQALPRPIRSLKVDDLGLDDLEPASCGGCYDAILALKKGLEHASKNCDHTVEFQNTLDTLGHVLNGTNRNHHCTFTMTVYEQFGTFLNATKEFVQQHNSIGN</sequence>
<reference evidence="1" key="1">
    <citation type="submission" date="2020-04" db="EMBL/GenBank/DDBJ databases">
        <title>A chromosome-scale assembly and high-density genetic map of the yellow drum (Nibea albiflora) genome.</title>
        <authorList>
            <person name="Xu D."/>
            <person name="Zhang W."/>
            <person name="Chen R."/>
            <person name="Tan P."/>
            <person name="Wang L."/>
            <person name="Song H."/>
            <person name="Tian L."/>
            <person name="Zhu Q."/>
            <person name="Wang B."/>
        </authorList>
    </citation>
    <scope>NUCLEOTIDE SEQUENCE</scope>
    <source>
        <strain evidence="1">ZJHYS-2018</strain>
    </source>
</reference>
<accession>A0ACB7EPI8</accession>
<organism evidence="1 2">
    <name type="scientific">Nibea albiflora</name>
    <name type="common">Yellow drum</name>
    <name type="synonym">Corvina albiflora</name>
    <dbReference type="NCBI Taxonomy" id="240163"/>
    <lineage>
        <taxon>Eukaryota</taxon>
        <taxon>Metazoa</taxon>
        <taxon>Chordata</taxon>
        <taxon>Craniata</taxon>
        <taxon>Vertebrata</taxon>
        <taxon>Euteleostomi</taxon>
        <taxon>Actinopterygii</taxon>
        <taxon>Neopterygii</taxon>
        <taxon>Teleostei</taxon>
        <taxon>Neoteleostei</taxon>
        <taxon>Acanthomorphata</taxon>
        <taxon>Eupercaria</taxon>
        <taxon>Sciaenidae</taxon>
        <taxon>Nibea</taxon>
    </lineage>
</organism>
<keyword evidence="2" id="KW-1185">Reference proteome</keyword>
<evidence type="ECO:0000313" key="1">
    <source>
        <dbReference type="EMBL" id="KAG8003844.1"/>
    </source>
</evidence>
<name>A0ACB7EPI8_NIBAL</name>
<proteinExistence type="predicted"/>
<dbReference type="EMBL" id="CM024791">
    <property type="protein sequence ID" value="KAG8003844.1"/>
    <property type="molecule type" value="Genomic_DNA"/>
</dbReference>
<evidence type="ECO:0000313" key="2">
    <source>
        <dbReference type="Proteomes" id="UP000805704"/>
    </source>
</evidence>
<comment type="caution">
    <text evidence="1">The sequence shown here is derived from an EMBL/GenBank/DDBJ whole genome shotgun (WGS) entry which is preliminary data.</text>
</comment>
<protein>
    <submittedName>
        <fullName evidence="1">Uncharacterized protein</fullName>
    </submittedName>
</protein>
<dbReference type="Proteomes" id="UP000805704">
    <property type="component" value="Chromosome 3"/>
</dbReference>